<dbReference type="SUPFAM" id="SSF51445">
    <property type="entry name" value="(Trans)glycosidases"/>
    <property type="match status" value="1"/>
</dbReference>
<dbReference type="GO" id="GO:0009253">
    <property type="term" value="P:peptidoglycan catabolic process"/>
    <property type="evidence" value="ECO:0007669"/>
    <property type="project" value="InterPro"/>
</dbReference>
<dbReference type="GO" id="GO:0016998">
    <property type="term" value="P:cell wall macromolecule catabolic process"/>
    <property type="evidence" value="ECO:0007669"/>
    <property type="project" value="InterPro"/>
</dbReference>
<organism evidence="4 5">
    <name type="scientific">Segniliparus rotundus (strain ATCC BAA-972 / CDC 1076 / CIP 108378 / DSM 44985 / JCM 13578)</name>
    <dbReference type="NCBI Taxonomy" id="640132"/>
    <lineage>
        <taxon>Bacteria</taxon>
        <taxon>Bacillati</taxon>
        <taxon>Actinomycetota</taxon>
        <taxon>Actinomycetes</taxon>
        <taxon>Mycobacteriales</taxon>
        <taxon>Segniliparaceae</taxon>
        <taxon>Segniliparus</taxon>
    </lineage>
</organism>
<dbReference type="RefSeq" id="WP_013137030.1">
    <property type="nucleotide sequence ID" value="NC_014168.1"/>
</dbReference>
<dbReference type="STRING" id="640132.Srot_0081"/>
<dbReference type="SMART" id="SM00641">
    <property type="entry name" value="Glyco_25"/>
    <property type="match status" value="1"/>
</dbReference>
<dbReference type="EMBL" id="CP001958">
    <property type="protein sequence ID" value="ADG96574.1"/>
    <property type="molecule type" value="Genomic_DNA"/>
</dbReference>
<dbReference type="InterPro" id="IPR017853">
    <property type="entry name" value="GH"/>
</dbReference>
<dbReference type="Pfam" id="PF01183">
    <property type="entry name" value="Glyco_hydro_25"/>
    <property type="match status" value="1"/>
</dbReference>
<keyword evidence="5" id="KW-1185">Reference proteome</keyword>
<dbReference type="AlphaFoldDB" id="D6Z9P7"/>
<dbReference type="InterPro" id="IPR018077">
    <property type="entry name" value="Glyco_hydro_fam25_subgr"/>
</dbReference>
<evidence type="ECO:0000313" key="4">
    <source>
        <dbReference type="EMBL" id="ADG96574.1"/>
    </source>
</evidence>
<evidence type="ECO:0000256" key="3">
    <source>
        <dbReference type="ARBA" id="ARBA00023295"/>
    </source>
</evidence>
<dbReference type="KEGG" id="srt:Srot_0081"/>
<dbReference type="PANTHER" id="PTHR34135">
    <property type="entry name" value="LYSOZYME"/>
    <property type="match status" value="1"/>
</dbReference>
<reference evidence="4 5" key="1">
    <citation type="journal article" date="2010" name="Stand. Genomic Sci.">
        <title>Complete genome sequence of Segniliparus rotundus type strain (CDC 1076).</title>
        <authorList>
            <person name="Sikorski J."/>
            <person name="Lapidus A."/>
            <person name="Copeland A."/>
            <person name="Misra M."/>
            <person name="Glavina Del Rio T."/>
            <person name="Nolan M."/>
            <person name="Lucas S."/>
            <person name="Chen F."/>
            <person name="Tice H."/>
            <person name="Cheng J.F."/>
            <person name="Jando M."/>
            <person name="Schneider S."/>
            <person name="Bruce D."/>
            <person name="Goodwin L."/>
            <person name="Pitluck S."/>
            <person name="Liolios K."/>
            <person name="Mikhailova N."/>
            <person name="Pati A."/>
            <person name="Ivanova N."/>
            <person name="Mavromatis K."/>
            <person name="Chen A."/>
            <person name="Palaniappan K."/>
            <person name="Chertkov O."/>
            <person name="Land M."/>
            <person name="Hauser L."/>
            <person name="Chang Y.J."/>
            <person name="Jeffries C.D."/>
            <person name="Brettin T."/>
            <person name="Detter J.C."/>
            <person name="Han C."/>
            <person name="Rohde M."/>
            <person name="Goker M."/>
            <person name="Bristow J."/>
            <person name="Eisen J.A."/>
            <person name="Markowitz V."/>
            <person name="Hugenholtz P."/>
            <person name="Kyrpides N.C."/>
            <person name="Klenk H.P."/>
        </authorList>
    </citation>
    <scope>NUCLEOTIDE SEQUENCE [LARGE SCALE GENOMIC DNA]</scope>
    <source>
        <strain evidence="5">ATCC BAA-972 / CDC 1076 / CIP 108378 / DSM 44985 / JCM 13578</strain>
    </source>
</reference>
<dbReference type="PANTHER" id="PTHR34135:SF2">
    <property type="entry name" value="LYSOZYME"/>
    <property type="match status" value="1"/>
</dbReference>
<sequence>MTDPYGLPVGSDVRQGARGFPEWVYALGAAFGLDASTYPGHQERAGLNQGIDWWPKGRADMTGASYTPAQRLALGRFALWAGTQPGVEQVIWCDPVSGVKTGFFMGERVGPGTAQPGYYRDDWSGHTGHVHTRIVRALAAPDDIGQEGNSMPLWGVDISNNNGAVDLAQVKAEGFDFVAAKVTEGTGFKDSYWPRNRDAARANDLILIGYHYVRDGDAEGQAANLAAHIGDTSVPVALDFESGSGGYANFQAVKSAVERRGMRVALSYIPRWYWQRIGSPDISDAPGLWASAYVNGTGYASVLYPGDEWSGWQPYGGGEPKILQFSSSAHVAGKSVDVNAFRGAREELLSLLGATAPAQPTASLDQLVLDQLVGPGFHGWPQLDNKSVVDFLASWREEQRTANKAMADALALLLKGTTQ</sequence>
<dbReference type="GO" id="GO:0003796">
    <property type="term" value="F:lysozyme activity"/>
    <property type="evidence" value="ECO:0007669"/>
    <property type="project" value="InterPro"/>
</dbReference>
<dbReference type="CDD" id="cd00599">
    <property type="entry name" value="GH25_muramidase"/>
    <property type="match status" value="1"/>
</dbReference>
<dbReference type="CAZy" id="GH25">
    <property type="family name" value="Glycoside Hydrolase Family 25"/>
</dbReference>
<name>D6Z9P7_SEGRD</name>
<dbReference type="OrthoDB" id="3345404at2"/>
<dbReference type="PROSITE" id="PS51904">
    <property type="entry name" value="GLYCOSYL_HYDROL_F25_2"/>
    <property type="match status" value="1"/>
</dbReference>
<keyword evidence="2 4" id="KW-0378">Hydrolase</keyword>
<protein>
    <submittedName>
        <fullName evidence="4">Glycoside hydrolase family 25</fullName>
    </submittedName>
</protein>
<proteinExistence type="inferred from homology"/>
<evidence type="ECO:0000313" key="5">
    <source>
        <dbReference type="Proteomes" id="UP000002247"/>
    </source>
</evidence>
<dbReference type="eggNOG" id="COG3757">
    <property type="taxonomic scope" value="Bacteria"/>
</dbReference>
<dbReference type="InterPro" id="IPR002053">
    <property type="entry name" value="Glyco_hydro_25"/>
</dbReference>
<keyword evidence="3" id="KW-0326">Glycosidase</keyword>
<dbReference type="GO" id="GO:0016052">
    <property type="term" value="P:carbohydrate catabolic process"/>
    <property type="evidence" value="ECO:0007669"/>
    <property type="project" value="TreeGrafter"/>
</dbReference>
<accession>D6Z9P7</accession>
<dbReference type="Proteomes" id="UP000002247">
    <property type="component" value="Chromosome"/>
</dbReference>
<evidence type="ECO:0000256" key="1">
    <source>
        <dbReference type="ARBA" id="ARBA00010646"/>
    </source>
</evidence>
<dbReference type="Gene3D" id="3.20.20.80">
    <property type="entry name" value="Glycosidases"/>
    <property type="match status" value="1"/>
</dbReference>
<dbReference type="HOGENOM" id="CLU_655353_0_0_11"/>
<evidence type="ECO:0000256" key="2">
    <source>
        <dbReference type="ARBA" id="ARBA00022801"/>
    </source>
</evidence>
<gene>
    <name evidence="4" type="ordered locus">Srot_0081</name>
</gene>
<comment type="similarity">
    <text evidence="1">Belongs to the glycosyl hydrolase 25 family.</text>
</comment>